<dbReference type="Gene3D" id="1.10.10.470">
    <property type="entry name" value="Maltooligosyl trehalose synthase, domain 4"/>
    <property type="match status" value="1"/>
</dbReference>
<dbReference type="SMART" id="SM00642">
    <property type="entry name" value="Aamy"/>
    <property type="match status" value="1"/>
</dbReference>
<proteinExistence type="predicted"/>
<dbReference type="GO" id="GO:0030980">
    <property type="term" value="P:alpha-glucan catabolic process"/>
    <property type="evidence" value="ECO:0007669"/>
    <property type="project" value="TreeGrafter"/>
</dbReference>
<feature type="domain" description="Glycosyl hydrolase family 13 catalytic" evidence="1">
    <location>
        <begin position="5"/>
        <end position="456"/>
    </location>
</feature>
<dbReference type="Gene3D" id="3.20.20.80">
    <property type="entry name" value="Glycosidases"/>
    <property type="match status" value="1"/>
</dbReference>
<dbReference type="InterPro" id="IPR006047">
    <property type="entry name" value="GH13_cat_dom"/>
</dbReference>
<name>A0A508X2K9_9HYPH</name>
<dbReference type="NCBIfam" id="TIGR02401">
    <property type="entry name" value="trehalose_TreY"/>
    <property type="match status" value="1"/>
</dbReference>
<dbReference type="GO" id="GO:0047470">
    <property type="term" value="F:(1,4)-alpha-D-glucan 1-alpha-D-glucosylmutase activity"/>
    <property type="evidence" value="ECO:0007669"/>
    <property type="project" value="UniProtKB-EC"/>
</dbReference>
<dbReference type="Proteomes" id="UP000507954">
    <property type="component" value="Unassembled WGS sequence"/>
</dbReference>
<evidence type="ECO:0000259" key="1">
    <source>
        <dbReference type="SMART" id="SM00642"/>
    </source>
</evidence>
<dbReference type="Gene3D" id="3.30.1590.10">
    <property type="entry name" value="Maltooligosyl trehalose synthase, domain 2"/>
    <property type="match status" value="1"/>
</dbReference>
<dbReference type="NCBIfam" id="NF011085">
    <property type="entry name" value="PRK14511.1-2"/>
    <property type="match status" value="1"/>
</dbReference>
<dbReference type="SUPFAM" id="SSF51445">
    <property type="entry name" value="(Trans)glycosidases"/>
    <property type="match status" value="1"/>
</dbReference>
<evidence type="ECO:0000313" key="2">
    <source>
        <dbReference type="EMBL" id="VTZ63747.1"/>
    </source>
</evidence>
<dbReference type="InterPro" id="IPR017853">
    <property type="entry name" value="GH"/>
</dbReference>
<dbReference type="PANTHER" id="PTHR10357">
    <property type="entry name" value="ALPHA-AMYLASE FAMILY MEMBER"/>
    <property type="match status" value="1"/>
</dbReference>
<dbReference type="CDD" id="cd11336">
    <property type="entry name" value="AmyAc_MTSase"/>
    <property type="match status" value="1"/>
</dbReference>
<dbReference type="EC" id="5.4.99.15" evidence="2"/>
<keyword evidence="2" id="KW-0413">Isomerase</keyword>
<dbReference type="Gene3D" id="1.10.150.200">
    <property type="entry name" value="Maltooligosyl trehalose synthase, domain 3"/>
    <property type="match status" value="1"/>
</dbReference>
<dbReference type="EMBL" id="CABFNB010000120">
    <property type="protein sequence ID" value="VTZ63747.1"/>
    <property type="molecule type" value="Genomic_DNA"/>
</dbReference>
<dbReference type="PANTHER" id="PTHR10357:SF216">
    <property type="entry name" value="MALTOOLIGOSYL TREHALOSE SYNTHASE-RELATED"/>
    <property type="match status" value="1"/>
</dbReference>
<organism evidence="2">
    <name type="scientific">Sinorhizobium medicae</name>
    <dbReference type="NCBI Taxonomy" id="110321"/>
    <lineage>
        <taxon>Bacteria</taxon>
        <taxon>Pseudomonadati</taxon>
        <taxon>Pseudomonadota</taxon>
        <taxon>Alphaproteobacteria</taxon>
        <taxon>Hyphomicrobiales</taxon>
        <taxon>Rhizobiaceae</taxon>
        <taxon>Sinorhizobium/Ensifer group</taxon>
        <taxon>Sinorhizobium</taxon>
    </lineage>
</organism>
<protein>
    <submittedName>
        <fullName evidence="2">Malto-oligosyltrehalose synthase</fullName>
        <ecNumber evidence="2">5.4.99.15</ecNumber>
    </submittedName>
</protein>
<dbReference type="AlphaFoldDB" id="A0A508X2K9"/>
<dbReference type="GO" id="GO:0005992">
    <property type="term" value="P:trehalose biosynthetic process"/>
    <property type="evidence" value="ECO:0007669"/>
    <property type="project" value="TreeGrafter"/>
</dbReference>
<dbReference type="RefSeq" id="WP_101805894.1">
    <property type="nucleotide sequence ID" value="NZ_CABFNB010000120.1"/>
</dbReference>
<accession>A0A508X2K9</accession>
<gene>
    <name evidence="2" type="ORF">EMEDMD4_520041</name>
</gene>
<dbReference type="InterPro" id="IPR013797">
    <property type="entry name" value="Maltooligo_trehalose_synth_4"/>
</dbReference>
<sequence length="875" mass="96414">MHLPDATYRLQFRNGMDFAKAVELIPHFVGLGVSHLYASPLFTAVRGSTHGYDIVCYDEIDPSLGGYDGFVRLVHALKAEGLGLVLDIVPNHMAAHLENDWWHSVIEWGRVSEFADHFDIDWGAPLTLPFLGRSFEDEVAAGNLRLAYDHERRCLALDYYGALYPLNPPTYAAIPRSGNAVLERIAAIAGTAERKTAAQFHAEIAAVVATPSLAAELDQYLARLSADKQQLGRLHRMQSWQLMNWREARDKLSYRRFFEIAGLVGMRVEDDAVFADTHRLTLALVREGLVDGLRIDHIDGLADPKGYLDRLREETGDGTYIIVEKILGENETLPAGWPVEGTTGYEFISALADLLSDDTPSSWLSSEQRRSAAEAAVTGCKLQVLGRNFNTEVRRLTGLVARFTGNGAPDRDEQTGEAIRRLIAALPVYRTYVGDQGAGAGDGRILDEIAAKAAARAPAAGDETATIISAFKAPIDSLGGKLPAEFRTRFQQLSGAVMAKAVEDTFFYRRGDYLAANEVGASPFWSPGGVGRFHAMMQDRASQMPYGLSATSTHDTKRGEDARARLYVISEASDVWTAAMERWHGMNAASIFQLPDGDELEDSVEQFLYQSLLGAWPIEPLVDEGDLISLRERMIAFTVKALREAKLRTSWEDPNERYEAAIKVFLGDLLDWGNRSFLGDFANTAGPFIQAGLINSLTQTLVKLTAPGIPDIYQGSERADLSLVDPDNRRGFSPHASLPQLLRSPMIADFENCKQALISIGLTYRRGRGRDCLAEATYLPVPIEGPGARHAAAFIRRNKDKLALTVVPRLVFGRLEGNRLSVDPELWQNTFLVWPEGCELKPMRNLLTGGVVEPRALLDVAGIFRDFPAALLVDA</sequence>
<dbReference type="InterPro" id="IPR012767">
    <property type="entry name" value="Trehalose_TreY"/>
</dbReference>
<dbReference type="Pfam" id="PF00128">
    <property type="entry name" value="Alpha-amylase"/>
    <property type="match status" value="1"/>
</dbReference>
<reference evidence="2" key="1">
    <citation type="submission" date="2019-06" db="EMBL/GenBank/DDBJ databases">
        <authorList>
            <person name="Le Quere A."/>
            <person name="Colella S."/>
        </authorList>
    </citation>
    <scope>NUCLEOTIDE SEQUENCE</scope>
    <source>
        <strain evidence="2">EmedicaeMD41</strain>
    </source>
</reference>